<evidence type="ECO:0000313" key="1">
    <source>
        <dbReference type="EMBL" id="GFA83937.1"/>
    </source>
</evidence>
<accession>A0A699K9Y6</accession>
<sequence>MIFNIDSAIKHSYSNDDTCFSTDEILEEVFDALLDEGSKILHSIEGTLLEEKIFLELDEFMAMTVDENFESESDTEEPPLKKIPINTSYKIKISLEEPHTDLELKPILDNLEYVFLEEPSFLFVIISSKLSAQNKSKLVSVLKIYKEEFSWKTTNILATLKELPTATIVVYDNLIQKKAYNALVLCLSVRCLREITKETTGGKSLFEHIDEFYKLVDFLYGWDTFKVEDVLVTLNSKELQKMKNAKGDSGEGLYVRGDQVREIWSIVQIVSGQSHMEEAADSSVVYVSLRSI</sequence>
<proteinExistence type="predicted"/>
<dbReference type="GO" id="GO:0003964">
    <property type="term" value="F:RNA-directed DNA polymerase activity"/>
    <property type="evidence" value="ECO:0007669"/>
    <property type="project" value="UniProtKB-KW"/>
</dbReference>
<protein>
    <submittedName>
        <fullName evidence="1">Reverse transcriptase domain-containing protein</fullName>
    </submittedName>
</protein>
<keyword evidence="1" id="KW-0548">Nucleotidyltransferase</keyword>
<name>A0A699K9Y6_TANCI</name>
<keyword evidence="1" id="KW-0808">Transferase</keyword>
<keyword evidence="1" id="KW-0695">RNA-directed DNA polymerase</keyword>
<dbReference type="AlphaFoldDB" id="A0A699K9Y6"/>
<reference evidence="1" key="1">
    <citation type="journal article" date="2019" name="Sci. Rep.">
        <title>Draft genome of Tanacetum cinerariifolium, the natural source of mosquito coil.</title>
        <authorList>
            <person name="Yamashiro T."/>
            <person name="Shiraishi A."/>
            <person name="Satake H."/>
            <person name="Nakayama K."/>
        </authorList>
    </citation>
    <scope>NUCLEOTIDE SEQUENCE</scope>
</reference>
<dbReference type="EMBL" id="BKCJ010497972">
    <property type="protein sequence ID" value="GFA83937.1"/>
    <property type="molecule type" value="Genomic_DNA"/>
</dbReference>
<comment type="caution">
    <text evidence="1">The sequence shown here is derived from an EMBL/GenBank/DDBJ whole genome shotgun (WGS) entry which is preliminary data.</text>
</comment>
<organism evidence="1">
    <name type="scientific">Tanacetum cinerariifolium</name>
    <name type="common">Dalmatian daisy</name>
    <name type="synonym">Chrysanthemum cinerariifolium</name>
    <dbReference type="NCBI Taxonomy" id="118510"/>
    <lineage>
        <taxon>Eukaryota</taxon>
        <taxon>Viridiplantae</taxon>
        <taxon>Streptophyta</taxon>
        <taxon>Embryophyta</taxon>
        <taxon>Tracheophyta</taxon>
        <taxon>Spermatophyta</taxon>
        <taxon>Magnoliopsida</taxon>
        <taxon>eudicotyledons</taxon>
        <taxon>Gunneridae</taxon>
        <taxon>Pentapetalae</taxon>
        <taxon>asterids</taxon>
        <taxon>campanulids</taxon>
        <taxon>Asterales</taxon>
        <taxon>Asteraceae</taxon>
        <taxon>Asteroideae</taxon>
        <taxon>Anthemideae</taxon>
        <taxon>Anthemidinae</taxon>
        <taxon>Tanacetum</taxon>
    </lineage>
</organism>
<gene>
    <name evidence="1" type="ORF">Tci_655909</name>
</gene>